<comment type="caution">
    <text evidence="2">The sequence shown here is derived from an EMBL/GenBank/DDBJ whole genome shotgun (WGS) entry which is preliminary data.</text>
</comment>
<sequence length="156" mass="16578">MSVTPIPEGYTSLTPFICVDGAADAIAFYQNVFGATVVERMDGADGTVSHAELDFGNGRLQLGDPQEAFQIAAPASGAPATYSMGLYCPDVDDVVTRAEKAGATIREPAQTFVTGDRFASVLDPFGLRWTVMTRVENLTPAERERRVAEWAATAGG</sequence>
<proteinExistence type="predicted"/>
<dbReference type="Pfam" id="PF00903">
    <property type="entry name" value="Glyoxalase"/>
    <property type="match status" value="1"/>
</dbReference>
<dbReference type="Gene3D" id="3.30.720.120">
    <property type="match status" value="1"/>
</dbReference>
<dbReference type="PANTHER" id="PTHR34109:SF1">
    <property type="entry name" value="VOC DOMAIN-CONTAINING PROTEIN"/>
    <property type="match status" value="1"/>
</dbReference>
<dbReference type="Gene3D" id="3.30.720.110">
    <property type="match status" value="1"/>
</dbReference>
<dbReference type="Proteomes" id="UP000093902">
    <property type="component" value="Unassembled WGS sequence"/>
</dbReference>
<evidence type="ECO:0000313" key="2">
    <source>
        <dbReference type="EMBL" id="OBB30818.1"/>
    </source>
</evidence>
<dbReference type="EMBL" id="LZSO01000017">
    <property type="protein sequence ID" value="OBB30818.1"/>
    <property type="molecule type" value="Genomic_DNA"/>
</dbReference>
<dbReference type="OrthoDB" id="9795306at2"/>
<reference evidence="3" key="1">
    <citation type="submission" date="2016-06" db="EMBL/GenBank/DDBJ databases">
        <authorList>
            <person name="Sutton G."/>
            <person name="Brinkac L."/>
            <person name="Sanka R."/>
            <person name="Adams M."/>
            <person name="Lau E."/>
            <person name="Mehaffy C."/>
            <person name="Tameris M."/>
            <person name="Hatherill M."/>
            <person name="Hanekom W."/>
            <person name="Mahomed H."/>
            <person name="Mcshane H."/>
        </authorList>
    </citation>
    <scope>NUCLEOTIDE SEQUENCE [LARGE SCALE GENOMIC DNA]</scope>
    <source>
        <strain evidence="3">852002-51209_SCH5440388</strain>
    </source>
</reference>
<evidence type="ECO:0000259" key="1">
    <source>
        <dbReference type="PROSITE" id="PS51819"/>
    </source>
</evidence>
<dbReference type="PANTHER" id="PTHR34109">
    <property type="entry name" value="BNAUNNG04460D PROTEIN-RELATED"/>
    <property type="match status" value="1"/>
</dbReference>
<name>A0A1A0R9M5_MYCPR</name>
<dbReference type="InterPro" id="IPR029068">
    <property type="entry name" value="Glyas_Bleomycin-R_OHBP_Dase"/>
</dbReference>
<dbReference type="AlphaFoldDB" id="A0A1A0R9M5"/>
<dbReference type="SUPFAM" id="SSF54593">
    <property type="entry name" value="Glyoxalase/Bleomycin resistance protein/Dihydroxybiphenyl dioxygenase"/>
    <property type="match status" value="1"/>
</dbReference>
<evidence type="ECO:0000313" key="3">
    <source>
        <dbReference type="Proteomes" id="UP000093902"/>
    </source>
</evidence>
<dbReference type="STRING" id="43304.GCA_001403655_04575"/>
<dbReference type="InterPro" id="IPR037523">
    <property type="entry name" value="VOC_core"/>
</dbReference>
<dbReference type="PROSITE" id="PS51819">
    <property type="entry name" value="VOC"/>
    <property type="match status" value="1"/>
</dbReference>
<dbReference type="RefSeq" id="WP_064932093.1">
    <property type="nucleotide sequence ID" value="NZ_LZSO01000017.1"/>
</dbReference>
<organism evidence="2 3">
    <name type="scientific">Mycolicibacterium peregrinum</name>
    <name type="common">Mycobacterium peregrinum</name>
    <dbReference type="NCBI Taxonomy" id="43304"/>
    <lineage>
        <taxon>Bacteria</taxon>
        <taxon>Bacillati</taxon>
        <taxon>Actinomycetota</taxon>
        <taxon>Actinomycetes</taxon>
        <taxon>Mycobacteriales</taxon>
        <taxon>Mycobacteriaceae</taxon>
        <taxon>Mycolicibacterium</taxon>
    </lineage>
</organism>
<protein>
    <submittedName>
        <fullName evidence="2">Glyoxalase</fullName>
    </submittedName>
</protein>
<dbReference type="InterPro" id="IPR004360">
    <property type="entry name" value="Glyas_Fos-R_dOase_dom"/>
</dbReference>
<accession>A0A1A0R9M5</accession>
<dbReference type="CDD" id="cd07246">
    <property type="entry name" value="VOC_like"/>
    <property type="match status" value="1"/>
</dbReference>
<gene>
    <name evidence="2" type="ORF">A5792_18975</name>
</gene>
<feature type="domain" description="VOC" evidence="1">
    <location>
        <begin position="9"/>
        <end position="134"/>
    </location>
</feature>